<evidence type="ECO:0008006" key="13">
    <source>
        <dbReference type="Google" id="ProtNLM"/>
    </source>
</evidence>
<dbReference type="PANTHER" id="PTHR24205:SF16">
    <property type="entry name" value="GH01042P-RELATED"/>
    <property type="match status" value="1"/>
</dbReference>
<dbReference type="Proteomes" id="UP000277928">
    <property type="component" value="Unassembled WGS sequence"/>
</dbReference>
<dbReference type="CDD" id="cd08368">
    <property type="entry name" value="LIM"/>
    <property type="match status" value="2"/>
</dbReference>
<feature type="domain" description="LIM zinc-binding" evidence="9">
    <location>
        <begin position="459"/>
        <end position="518"/>
    </location>
</feature>
<dbReference type="Pfam" id="PF02892">
    <property type="entry name" value="zf-BED"/>
    <property type="match status" value="1"/>
</dbReference>
<evidence type="ECO:0000256" key="7">
    <source>
        <dbReference type="PROSITE-ProRule" id="PRU00125"/>
    </source>
</evidence>
<dbReference type="AlphaFoldDB" id="A0A3P6V7K3"/>
<dbReference type="GO" id="GO:0005634">
    <property type="term" value="C:nucleus"/>
    <property type="evidence" value="ECO:0007669"/>
    <property type="project" value="TreeGrafter"/>
</dbReference>
<dbReference type="OrthoDB" id="5856685at2759"/>
<evidence type="ECO:0000259" key="10">
    <source>
        <dbReference type="PROSITE" id="PS50808"/>
    </source>
</evidence>
<dbReference type="SMART" id="SM00132">
    <property type="entry name" value="LIM"/>
    <property type="match status" value="2"/>
</dbReference>
<dbReference type="InterPro" id="IPR001781">
    <property type="entry name" value="Znf_LIM"/>
</dbReference>
<dbReference type="GO" id="GO:0003712">
    <property type="term" value="F:transcription coregulator activity"/>
    <property type="evidence" value="ECO:0007669"/>
    <property type="project" value="TreeGrafter"/>
</dbReference>
<dbReference type="PROSITE" id="PS50023">
    <property type="entry name" value="LIM_DOMAIN_2"/>
    <property type="match status" value="1"/>
</dbReference>
<evidence type="ECO:0000256" key="1">
    <source>
        <dbReference type="ARBA" id="ARBA00022723"/>
    </source>
</evidence>
<feature type="domain" description="BED-type" evidence="10">
    <location>
        <begin position="55"/>
        <end position="107"/>
    </location>
</feature>
<organism evidence="11 12">
    <name type="scientific">Litomosoides sigmodontis</name>
    <name type="common">Filarial nematode worm</name>
    <dbReference type="NCBI Taxonomy" id="42156"/>
    <lineage>
        <taxon>Eukaryota</taxon>
        <taxon>Metazoa</taxon>
        <taxon>Ecdysozoa</taxon>
        <taxon>Nematoda</taxon>
        <taxon>Chromadorea</taxon>
        <taxon>Rhabditida</taxon>
        <taxon>Spirurina</taxon>
        <taxon>Spiruromorpha</taxon>
        <taxon>Filarioidea</taxon>
        <taxon>Onchocercidae</taxon>
        <taxon>Litomosoides</taxon>
    </lineage>
</organism>
<keyword evidence="1 7" id="KW-0479">Metal-binding</keyword>
<evidence type="ECO:0000256" key="2">
    <source>
        <dbReference type="ARBA" id="ARBA00022737"/>
    </source>
</evidence>
<keyword evidence="5 7" id="KW-0440">LIM domain</keyword>
<proteinExistence type="predicted"/>
<gene>
    <name evidence="11" type="ORF">NLS_LOCUS7398</name>
</gene>
<dbReference type="Gene3D" id="2.10.110.10">
    <property type="entry name" value="Cysteine Rich Protein"/>
    <property type="match status" value="2"/>
</dbReference>
<name>A0A3P6V7K3_LITSI</name>
<accession>A0A3P6V7K3</accession>
<evidence type="ECO:0000313" key="12">
    <source>
        <dbReference type="Proteomes" id="UP000277928"/>
    </source>
</evidence>
<evidence type="ECO:0000256" key="4">
    <source>
        <dbReference type="ARBA" id="ARBA00022833"/>
    </source>
</evidence>
<dbReference type="PANTHER" id="PTHR24205">
    <property type="entry name" value="FOUR AND A HALF LIM DOMAINS PROTEIN"/>
    <property type="match status" value="1"/>
</dbReference>
<dbReference type="PROSITE" id="PS00478">
    <property type="entry name" value="LIM_DOMAIN_1"/>
    <property type="match status" value="1"/>
</dbReference>
<dbReference type="Pfam" id="PF00412">
    <property type="entry name" value="LIM"/>
    <property type="match status" value="2"/>
</dbReference>
<evidence type="ECO:0000313" key="11">
    <source>
        <dbReference type="EMBL" id="VDK85994.1"/>
    </source>
</evidence>
<keyword evidence="2" id="KW-0677">Repeat</keyword>
<dbReference type="EMBL" id="UYRX01000758">
    <property type="protein sequence ID" value="VDK85994.1"/>
    <property type="molecule type" value="Genomic_DNA"/>
</dbReference>
<dbReference type="InterPro" id="IPR003656">
    <property type="entry name" value="Znf_BED"/>
</dbReference>
<dbReference type="PROSITE" id="PS50808">
    <property type="entry name" value="ZF_BED"/>
    <property type="match status" value="1"/>
</dbReference>
<dbReference type="GO" id="GO:0008270">
    <property type="term" value="F:zinc ion binding"/>
    <property type="evidence" value="ECO:0007669"/>
    <property type="project" value="UniProtKB-KW"/>
</dbReference>
<sequence>MLQIDKLNQERAMSTSPPISGNGSNNSAKLNRCRSIVIAPPMVPSQYNAKNAGRKKTNPVWNFFVDLKTKGLSGVRCRYCEWITNDRSPTTLKFHLKRKHDTGLGGIWNIVEERIGINQPQARSRFVVNNRNNAVSLNPSQGETAAFVIPVDTEMRPEPDREQQCYPEAGARVVVDTKPSSSQQALLDQFIQNATKNAKLNGALSATTATSVYPRSTLTLPPTSIGNLACGSDNIFDTKGLIDDNLVPARTIKVLPLKVDRDDGDNASGSNGNEPLYVLSDGRNLSELLRVASDMDLAFTYNSRRTGEFCFESNAPDMRGRLVVFADLGTKVAVRERFNGSDLSYEEWNKADWKQFLWAVREYFGFTFGVTRAFPELAQWFNAHILQFLTQLTVGMECFMDARCGECSEVVTNDGFIANNRLWHFDHFHCSRCKGNITREYYVSDDNALCVTCTLIRPTPCHNCGCAINETYLEAMGYCWHQKCFLCFGCKKPFPSAKYRLFNGHPYDNDCYWGARLDTYYFTKNSN</sequence>
<protein>
    <recommendedName>
        <fullName evidence="13">BED-type domain-containing protein</fullName>
    </recommendedName>
</protein>
<feature type="region of interest" description="Disordered" evidence="8">
    <location>
        <begin position="1"/>
        <end position="28"/>
    </location>
</feature>
<dbReference type="SUPFAM" id="SSF57716">
    <property type="entry name" value="Glucocorticoid receptor-like (DNA-binding domain)"/>
    <property type="match status" value="1"/>
</dbReference>
<reference evidence="11 12" key="1">
    <citation type="submission" date="2018-08" db="EMBL/GenBank/DDBJ databases">
        <authorList>
            <person name="Laetsch R D."/>
            <person name="Stevens L."/>
            <person name="Kumar S."/>
            <person name="Blaxter L. M."/>
        </authorList>
    </citation>
    <scope>NUCLEOTIDE SEQUENCE [LARGE SCALE GENOMIC DNA]</scope>
</reference>
<keyword evidence="12" id="KW-1185">Reference proteome</keyword>
<dbReference type="GO" id="GO:0003677">
    <property type="term" value="F:DNA binding"/>
    <property type="evidence" value="ECO:0007669"/>
    <property type="project" value="InterPro"/>
</dbReference>
<evidence type="ECO:0000256" key="8">
    <source>
        <dbReference type="SAM" id="MobiDB-lite"/>
    </source>
</evidence>
<evidence type="ECO:0000259" key="9">
    <source>
        <dbReference type="PROSITE" id="PS50023"/>
    </source>
</evidence>
<evidence type="ECO:0000256" key="5">
    <source>
        <dbReference type="ARBA" id="ARBA00023038"/>
    </source>
</evidence>
<evidence type="ECO:0000256" key="6">
    <source>
        <dbReference type="PROSITE-ProRule" id="PRU00027"/>
    </source>
</evidence>
<dbReference type="GO" id="GO:0030018">
    <property type="term" value="C:Z disc"/>
    <property type="evidence" value="ECO:0007669"/>
    <property type="project" value="TreeGrafter"/>
</dbReference>
<evidence type="ECO:0000256" key="3">
    <source>
        <dbReference type="ARBA" id="ARBA00022771"/>
    </source>
</evidence>
<keyword evidence="3 6" id="KW-0863">Zinc-finger</keyword>
<keyword evidence="4 7" id="KW-0862">Zinc</keyword>